<comment type="caution">
    <text evidence="1">The sequence shown here is derived from an EMBL/GenBank/DDBJ whole genome shotgun (WGS) entry which is preliminary data.</text>
</comment>
<keyword evidence="2" id="KW-1185">Reference proteome</keyword>
<organism evidence="1 2">
    <name type="scientific">Aquibacillus albus</name>
    <dbReference type="NCBI Taxonomy" id="1168171"/>
    <lineage>
        <taxon>Bacteria</taxon>
        <taxon>Bacillati</taxon>
        <taxon>Bacillota</taxon>
        <taxon>Bacilli</taxon>
        <taxon>Bacillales</taxon>
        <taxon>Bacillaceae</taxon>
        <taxon>Aquibacillus</taxon>
    </lineage>
</organism>
<sequence length="91" mass="10582">MHSNNHQEEIKIAFKMPPKGKTCRLVATTKVGEETHISVLHNEEGFVYFNLSEKDKQRQDIQEYISELQPKIQSGIYQAELVDMKKEEICC</sequence>
<evidence type="ECO:0000313" key="1">
    <source>
        <dbReference type="EMBL" id="MBM7573363.1"/>
    </source>
</evidence>
<evidence type="ECO:0000313" key="2">
    <source>
        <dbReference type="Proteomes" id="UP001296943"/>
    </source>
</evidence>
<dbReference type="EMBL" id="JAFBDR010000031">
    <property type="protein sequence ID" value="MBM7573363.1"/>
    <property type="molecule type" value="Genomic_DNA"/>
</dbReference>
<name>A0ABS2N5H8_9BACI</name>
<dbReference type="Proteomes" id="UP001296943">
    <property type="component" value="Unassembled WGS sequence"/>
</dbReference>
<proteinExistence type="predicted"/>
<protein>
    <submittedName>
        <fullName evidence="1">Uncharacterized protein</fullName>
    </submittedName>
</protein>
<reference evidence="1 2" key="1">
    <citation type="submission" date="2021-01" db="EMBL/GenBank/DDBJ databases">
        <title>Genomic Encyclopedia of Type Strains, Phase IV (KMG-IV): sequencing the most valuable type-strain genomes for metagenomic binning, comparative biology and taxonomic classification.</title>
        <authorList>
            <person name="Goeker M."/>
        </authorList>
    </citation>
    <scope>NUCLEOTIDE SEQUENCE [LARGE SCALE GENOMIC DNA]</scope>
    <source>
        <strain evidence="1 2">DSM 23711</strain>
    </source>
</reference>
<accession>A0ABS2N5H8</accession>
<gene>
    <name evidence="1" type="ORF">JOC48_003925</name>
</gene>